<evidence type="ECO:0000256" key="1">
    <source>
        <dbReference type="SAM" id="MobiDB-lite"/>
    </source>
</evidence>
<reference evidence="2" key="1">
    <citation type="submission" date="2020-11" db="EMBL/GenBank/DDBJ databases">
        <authorList>
            <person name="Whitehead M."/>
        </authorList>
    </citation>
    <scope>NUCLEOTIDE SEQUENCE</scope>
    <source>
        <strain evidence="2">EGII</strain>
    </source>
</reference>
<sequence>MSDWGEEDAGRGFGNGSTQYKDSEDNVDDGGNDYNDNDAGEENRGFSRRGRGGGRGRGARSERQSDYGYGRRNYEDNEDNGEYNILLQNFCILAVIITQ</sequence>
<gene>
    <name evidence="2" type="ORF">CCAP1982_LOCUS6226</name>
</gene>
<comment type="caution">
    <text evidence="2">The sequence shown here is derived from an EMBL/GenBank/DDBJ whole genome shotgun (WGS) entry which is preliminary data.</text>
</comment>
<feature type="region of interest" description="Disordered" evidence="1">
    <location>
        <begin position="1"/>
        <end position="78"/>
    </location>
</feature>
<dbReference type="AlphaFoldDB" id="A0A811UIB3"/>
<dbReference type="Proteomes" id="UP000606786">
    <property type="component" value="Unassembled WGS sequence"/>
</dbReference>
<evidence type="ECO:0000313" key="3">
    <source>
        <dbReference type="Proteomes" id="UP000606786"/>
    </source>
</evidence>
<accession>A0A811UIB3</accession>
<dbReference type="EMBL" id="CAJHJT010000012">
    <property type="protein sequence ID" value="CAD6997587.1"/>
    <property type="molecule type" value="Genomic_DNA"/>
</dbReference>
<name>A0A811UIB3_CERCA</name>
<proteinExistence type="predicted"/>
<organism evidence="2 3">
    <name type="scientific">Ceratitis capitata</name>
    <name type="common">Mediterranean fruit fly</name>
    <name type="synonym">Tephritis capitata</name>
    <dbReference type="NCBI Taxonomy" id="7213"/>
    <lineage>
        <taxon>Eukaryota</taxon>
        <taxon>Metazoa</taxon>
        <taxon>Ecdysozoa</taxon>
        <taxon>Arthropoda</taxon>
        <taxon>Hexapoda</taxon>
        <taxon>Insecta</taxon>
        <taxon>Pterygota</taxon>
        <taxon>Neoptera</taxon>
        <taxon>Endopterygota</taxon>
        <taxon>Diptera</taxon>
        <taxon>Brachycera</taxon>
        <taxon>Muscomorpha</taxon>
        <taxon>Tephritoidea</taxon>
        <taxon>Tephritidae</taxon>
        <taxon>Ceratitis</taxon>
        <taxon>Ceratitis</taxon>
    </lineage>
</organism>
<evidence type="ECO:0000313" key="2">
    <source>
        <dbReference type="EMBL" id="CAD6997587.1"/>
    </source>
</evidence>
<feature type="compositionally biased region" description="Acidic residues" evidence="1">
    <location>
        <begin position="25"/>
        <end position="40"/>
    </location>
</feature>
<feature type="compositionally biased region" description="Basic residues" evidence="1">
    <location>
        <begin position="46"/>
        <end position="58"/>
    </location>
</feature>
<protein>
    <submittedName>
        <fullName evidence="2">(Mediterranean fruit fly) hypothetical protein</fullName>
    </submittedName>
</protein>
<keyword evidence="3" id="KW-1185">Reference proteome</keyword>